<dbReference type="Gene3D" id="1.10.287.370">
    <property type="match status" value="1"/>
</dbReference>
<evidence type="ECO:0008006" key="9">
    <source>
        <dbReference type="Google" id="ProtNLM"/>
    </source>
</evidence>
<proteinExistence type="inferred from homology"/>
<keyword evidence="3 6" id="KW-0812">Transmembrane</keyword>
<organism evidence="7 8">
    <name type="scientific">Candidozyma haemuli</name>
    <dbReference type="NCBI Taxonomy" id="45357"/>
    <lineage>
        <taxon>Eukaryota</taxon>
        <taxon>Fungi</taxon>
        <taxon>Dikarya</taxon>
        <taxon>Ascomycota</taxon>
        <taxon>Saccharomycotina</taxon>
        <taxon>Pichiomycetes</taxon>
        <taxon>Metschnikowiaceae</taxon>
        <taxon>Candidozyma</taxon>
    </lineage>
</organism>
<dbReference type="Proteomes" id="UP000825434">
    <property type="component" value="Chromosome 2"/>
</dbReference>
<dbReference type="InterPro" id="IPR029208">
    <property type="entry name" value="COX14"/>
</dbReference>
<keyword evidence="4 6" id="KW-1133">Transmembrane helix</keyword>
<protein>
    <recommendedName>
        <fullName evidence="9">Prefoldin subunit 5</fullName>
    </recommendedName>
</protein>
<gene>
    <name evidence="7" type="ORF">CA3LBN_002557</name>
</gene>
<feature type="transmembrane region" description="Helical" evidence="6">
    <location>
        <begin position="20"/>
        <end position="39"/>
    </location>
</feature>
<keyword evidence="8" id="KW-1185">Reference proteome</keyword>
<evidence type="ECO:0000256" key="1">
    <source>
        <dbReference type="ARBA" id="ARBA00004167"/>
    </source>
</evidence>
<evidence type="ECO:0000256" key="2">
    <source>
        <dbReference type="ARBA" id="ARBA00010048"/>
    </source>
</evidence>
<dbReference type="InterPro" id="IPR011599">
    <property type="entry name" value="PFD_alpha_archaea"/>
</dbReference>
<dbReference type="SUPFAM" id="SSF46579">
    <property type="entry name" value="Prefoldin"/>
    <property type="match status" value="1"/>
</dbReference>
<dbReference type="PANTHER" id="PTHR12674">
    <property type="entry name" value="PREFOLDIN SUBUNIT 5"/>
    <property type="match status" value="1"/>
</dbReference>
<evidence type="ECO:0000313" key="8">
    <source>
        <dbReference type="Proteomes" id="UP000825434"/>
    </source>
</evidence>
<dbReference type="PANTHER" id="PTHR12674:SF2">
    <property type="entry name" value="PREFOLDIN SUBUNIT 5"/>
    <property type="match status" value="1"/>
</dbReference>
<evidence type="ECO:0000256" key="4">
    <source>
        <dbReference type="ARBA" id="ARBA00022989"/>
    </source>
</evidence>
<evidence type="ECO:0000313" key="7">
    <source>
        <dbReference type="EMBL" id="QWU88292.1"/>
    </source>
</evidence>
<dbReference type="EMBL" id="CP076662">
    <property type="protein sequence ID" value="QWU88292.1"/>
    <property type="molecule type" value="Genomic_DNA"/>
</dbReference>
<evidence type="ECO:0000256" key="5">
    <source>
        <dbReference type="ARBA" id="ARBA00023136"/>
    </source>
</evidence>
<dbReference type="Pfam" id="PF14880">
    <property type="entry name" value="COX14"/>
    <property type="match status" value="1"/>
</dbReference>
<dbReference type="InterPro" id="IPR004127">
    <property type="entry name" value="Prefoldin_subunit_alpha"/>
</dbReference>
<dbReference type="Pfam" id="PF02996">
    <property type="entry name" value="Prefoldin"/>
    <property type="match status" value="1"/>
</dbReference>
<reference evidence="7 8" key="1">
    <citation type="submission" date="2021-06" db="EMBL/GenBank/DDBJ databases">
        <title>Candida outbreak in Lebanon.</title>
        <authorList>
            <person name="Finianos M."/>
        </authorList>
    </citation>
    <scope>NUCLEOTIDE SEQUENCE [LARGE SCALE GENOMIC DNA]</scope>
    <source>
        <strain evidence="7">CA3LBN</strain>
    </source>
</reference>
<evidence type="ECO:0000256" key="6">
    <source>
        <dbReference type="SAM" id="Phobius"/>
    </source>
</evidence>
<keyword evidence="5 6" id="KW-0472">Membrane</keyword>
<dbReference type="InterPro" id="IPR009053">
    <property type="entry name" value="Prefoldin"/>
</dbReference>
<comment type="subcellular location">
    <subcellularLocation>
        <location evidence="1">Membrane</location>
        <topology evidence="1">Single-pass membrane protein</topology>
    </subcellularLocation>
</comment>
<dbReference type="CDD" id="cd23157">
    <property type="entry name" value="Prefoldin_5"/>
    <property type="match status" value="1"/>
</dbReference>
<comment type="similarity">
    <text evidence="2">Belongs to the prefoldin subunit alpha family.</text>
</comment>
<name>A0ABX8I597_9ASCO</name>
<dbReference type="NCBIfam" id="TIGR00293">
    <property type="entry name" value="prefoldin subunit alpha"/>
    <property type="match status" value="1"/>
</dbReference>
<evidence type="ECO:0000256" key="3">
    <source>
        <dbReference type="ARBA" id="ARBA00022692"/>
    </source>
</evidence>
<accession>A0ABX8I597</accession>
<sequence>MSKLPLSVRVTDTVHRVFVMGLFGITAVGTGSILFNIYANSDFGGMNKNKLKFNREEFDESRSQATDDKHQRKIDISQLEPQQILEIRKSTEQEIQHFTQSLQALQTAQSKLQDCVNTIDNMGASEGGDLLVPMTASLYLPGKVAQKDRFMVDIGTGYFVEKDADSARKVYKKKLTKLGEDSKKLKEILVQKNEIMNNLTLVLRKKAMDQQQAAQS</sequence>